<keyword evidence="1" id="KW-0560">Oxidoreductase</keyword>
<evidence type="ECO:0000259" key="3">
    <source>
        <dbReference type="Pfam" id="PF02771"/>
    </source>
</evidence>
<reference evidence="5" key="1">
    <citation type="journal article" date="2020" name="mSystems">
        <title>Genome- and Community-Level Interaction Insights into Carbon Utilization and Element Cycling Functions of Hydrothermarchaeota in Hydrothermal Sediment.</title>
        <authorList>
            <person name="Zhou Z."/>
            <person name="Liu Y."/>
            <person name="Xu W."/>
            <person name="Pan J."/>
            <person name="Luo Z.H."/>
            <person name="Li M."/>
        </authorList>
    </citation>
    <scope>NUCLEOTIDE SEQUENCE [LARGE SCALE GENOMIC DNA]</scope>
    <source>
        <strain evidence="5">HyVt-538</strain>
    </source>
</reference>
<dbReference type="GO" id="GO:0033539">
    <property type="term" value="P:fatty acid beta-oxidation using acyl-CoA dehydrogenase"/>
    <property type="evidence" value="ECO:0007669"/>
    <property type="project" value="TreeGrafter"/>
</dbReference>
<evidence type="ECO:0000256" key="2">
    <source>
        <dbReference type="ARBA" id="ARBA00049661"/>
    </source>
</evidence>
<dbReference type="GO" id="GO:0050660">
    <property type="term" value="F:flavin adenine dinucleotide binding"/>
    <property type="evidence" value="ECO:0007669"/>
    <property type="project" value="InterPro"/>
</dbReference>
<dbReference type="InterPro" id="IPR036250">
    <property type="entry name" value="AcylCo_DH-like_C"/>
</dbReference>
<comment type="similarity">
    <text evidence="2">Belongs to the HpaH/HsaA monooxygenase family.</text>
</comment>
<dbReference type="Gene3D" id="1.10.540.10">
    <property type="entry name" value="Acyl-CoA dehydrogenase/oxidase, N-terminal domain"/>
    <property type="match status" value="1"/>
</dbReference>
<dbReference type="InterPro" id="IPR050741">
    <property type="entry name" value="Acyl-CoA_dehydrogenase"/>
</dbReference>
<dbReference type="Pfam" id="PF02771">
    <property type="entry name" value="Acyl-CoA_dh_N"/>
    <property type="match status" value="1"/>
</dbReference>
<gene>
    <name evidence="5" type="ORF">ENK01_04410</name>
</gene>
<dbReference type="Pfam" id="PF08028">
    <property type="entry name" value="Acyl-CoA_dh_2"/>
    <property type="match status" value="1"/>
</dbReference>
<dbReference type="SUPFAM" id="SSF47203">
    <property type="entry name" value="Acyl-CoA dehydrogenase C-terminal domain-like"/>
    <property type="match status" value="1"/>
</dbReference>
<dbReference type="AlphaFoldDB" id="A0A7V5NY12"/>
<sequence>MERDMSDVTLDELIERAKSLVPVLKERAQATEERRELLPETMADLHRLGLLKYYQPKMFGGYEMDWGAHAHIATELAKGCTSTAWIQCVVGAHTWMAARFGMEAQKEIFANPDVLIATAFAGGRNVDVKKVEGGYRLTGEWSFASGLSHSEWAIVGTQTETATRDEYEMTLFALPKGDFGKNDNWYVSGLRGTGSMNIVIDDAFIPDHRTIPISTFDTGAGEGAKAHDCYSYQAYMPEYFFSVPLGPIVGTAMGAMDAYLEITKNRFGAMFGERVAEQIPVQTRIAESSAEIAAAKLLFDRVFEILHKRGSNYERVHKDELVRLKRDCVFIGKLCSRAVGRLVKMMGASGLGNWNPVQRFHRDMEALTAHQSQQWEIGMTPFGRYALDLPTENQVIDSAPEGGGYLY</sequence>
<dbReference type="InterPro" id="IPR037069">
    <property type="entry name" value="AcylCoA_DH/ox_N_sf"/>
</dbReference>
<dbReference type="InterPro" id="IPR013107">
    <property type="entry name" value="Acyl-CoA_DH_C"/>
</dbReference>
<dbReference type="PANTHER" id="PTHR48083:SF19">
    <property type="entry name" value="FLAVIN-DEPENDENT MONOOXYGENASE, OXYGENASE SUBUNIT HSAA"/>
    <property type="match status" value="1"/>
</dbReference>
<dbReference type="SUPFAM" id="SSF56645">
    <property type="entry name" value="Acyl-CoA dehydrogenase NM domain-like"/>
    <property type="match status" value="1"/>
</dbReference>
<dbReference type="PIRSF" id="PIRSF016578">
    <property type="entry name" value="HsaA"/>
    <property type="match status" value="1"/>
</dbReference>
<dbReference type="Gene3D" id="1.20.140.10">
    <property type="entry name" value="Butyryl-CoA Dehydrogenase, subunit A, domain 3"/>
    <property type="match status" value="1"/>
</dbReference>
<accession>A0A7V5NY12</accession>
<dbReference type="PANTHER" id="PTHR48083">
    <property type="entry name" value="MEDIUM-CHAIN SPECIFIC ACYL-COA DEHYDROGENASE, MITOCHONDRIAL-RELATED"/>
    <property type="match status" value="1"/>
</dbReference>
<feature type="domain" description="Acyl-CoA dehydrogenase C-terminal" evidence="4">
    <location>
        <begin position="247"/>
        <end position="374"/>
    </location>
</feature>
<evidence type="ECO:0000313" key="5">
    <source>
        <dbReference type="EMBL" id="HHI89178.1"/>
    </source>
</evidence>
<dbReference type="Proteomes" id="UP000885806">
    <property type="component" value="Unassembled WGS sequence"/>
</dbReference>
<feature type="domain" description="Acyl-CoA dehydrogenase/oxidase N-terminal" evidence="3">
    <location>
        <begin position="24"/>
        <end position="108"/>
    </location>
</feature>
<comment type="caution">
    <text evidence="5">The sequence shown here is derived from an EMBL/GenBank/DDBJ whole genome shotgun (WGS) entry which is preliminary data.</text>
</comment>
<evidence type="ECO:0000256" key="1">
    <source>
        <dbReference type="ARBA" id="ARBA00023002"/>
    </source>
</evidence>
<protein>
    <recommendedName>
        <fullName evidence="6">Acyl-CoA dehydrogenase</fullName>
    </recommendedName>
</protein>
<evidence type="ECO:0008006" key="6">
    <source>
        <dbReference type="Google" id="ProtNLM"/>
    </source>
</evidence>
<evidence type="ECO:0000259" key="4">
    <source>
        <dbReference type="Pfam" id="PF08028"/>
    </source>
</evidence>
<dbReference type="InterPro" id="IPR046373">
    <property type="entry name" value="Acyl-CoA_Oxase/DH_mid-dom_sf"/>
</dbReference>
<dbReference type="InterPro" id="IPR013786">
    <property type="entry name" value="AcylCoA_DH/ox_N"/>
</dbReference>
<dbReference type="InterPro" id="IPR009100">
    <property type="entry name" value="AcylCoA_DH/oxidase_NM_dom_sf"/>
</dbReference>
<dbReference type="GO" id="GO:0016712">
    <property type="term" value="F:oxidoreductase activity, acting on paired donors, with incorporation or reduction of molecular oxygen, reduced flavin or flavoprotein as one donor, and incorporation of one atom of oxygen"/>
    <property type="evidence" value="ECO:0007669"/>
    <property type="project" value="TreeGrafter"/>
</dbReference>
<dbReference type="EMBL" id="DROP01000294">
    <property type="protein sequence ID" value="HHI89178.1"/>
    <property type="molecule type" value="Genomic_DNA"/>
</dbReference>
<name>A0A7V5NY12_9PROT</name>
<dbReference type="Gene3D" id="2.40.110.10">
    <property type="entry name" value="Butyryl-CoA Dehydrogenase, subunit A, domain 2"/>
    <property type="match status" value="1"/>
</dbReference>
<proteinExistence type="inferred from homology"/>
<dbReference type="GO" id="GO:0005737">
    <property type="term" value="C:cytoplasm"/>
    <property type="evidence" value="ECO:0007669"/>
    <property type="project" value="TreeGrafter"/>
</dbReference>
<dbReference type="GO" id="GO:0003995">
    <property type="term" value="F:acyl-CoA dehydrogenase activity"/>
    <property type="evidence" value="ECO:0007669"/>
    <property type="project" value="TreeGrafter"/>
</dbReference>
<organism evidence="5">
    <name type="scientific">Hellea balneolensis</name>
    <dbReference type="NCBI Taxonomy" id="287478"/>
    <lineage>
        <taxon>Bacteria</taxon>
        <taxon>Pseudomonadati</taxon>
        <taxon>Pseudomonadota</taxon>
        <taxon>Alphaproteobacteria</taxon>
        <taxon>Maricaulales</taxon>
        <taxon>Robiginitomaculaceae</taxon>
        <taxon>Hellea</taxon>
    </lineage>
</organism>